<evidence type="ECO:0000313" key="7">
    <source>
        <dbReference type="EMBL" id="MFD2590873.1"/>
    </source>
</evidence>
<feature type="transmembrane region" description="Helical" evidence="6">
    <location>
        <begin position="236"/>
        <end position="258"/>
    </location>
</feature>
<name>A0ABW5N9K9_9FLAO</name>
<dbReference type="PANTHER" id="PTHR30250:SF28">
    <property type="entry name" value="POLYSACCHARIDE BIOSYNTHESIS PROTEIN"/>
    <property type="match status" value="1"/>
</dbReference>
<dbReference type="InterPro" id="IPR050833">
    <property type="entry name" value="Poly_Biosynth_Transport"/>
</dbReference>
<reference evidence="8" key="1">
    <citation type="journal article" date="2019" name="Int. J. Syst. Evol. Microbiol.">
        <title>The Global Catalogue of Microorganisms (GCM) 10K type strain sequencing project: providing services to taxonomists for standard genome sequencing and annotation.</title>
        <authorList>
            <consortium name="The Broad Institute Genomics Platform"/>
            <consortium name="The Broad Institute Genome Sequencing Center for Infectious Disease"/>
            <person name="Wu L."/>
            <person name="Ma J."/>
        </authorList>
    </citation>
    <scope>NUCLEOTIDE SEQUENCE [LARGE SCALE GENOMIC DNA]</scope>
    <source>
        <strain evidence="8">KCTC 42423</strain>
    </source>
</reference>
<organism evidence="7 8">
    <name type="scientific">Aquimarina hainanensis</name>
    <dbReference type="NCBI Taxonomy" id="1578017"/>
    <lineage>
        <taxon>Bacteria</taxon>
        <taxon>Pseudomonadati</taxon>
        <taxon>Bacteroidota</taxon>
        <taxon>Flavobacteriia</taxon>
        <taxon>Flavobacteriales</taxon>
        <taxon>Flavobacteriaceae</taxon>
        <taxon>Aquimarina</taxon>
    </lineage>
</organism>
<keyword evidence="5 6" id="KW-0472">Membrane</keyword>
<accession>A0ABW5N9K9</accession>
<feature type="transmembrane region" description="Helical" evidence="6">
    <location>
        <begin position="94"/>
        <end position="116"/>
    </location>
</feature>
<evidence type="ECO:0000256" key="3">
    <source>
        <dbReference type="ARBA" id="ARBA00022692"/>
    </source>
</evidence>
<evidence type="ECO:0000256" key="6">
    <source>
        <dbReference type="SAM" id="Phobius"/>
    </source>
</evidence>
<feature type="transmembrane region" description="Helical" evidence="6">
    <location>
        <begin position="70"/>
        <end position="88"/>
    </location>
</feature>
<comment type="subcellular location">
    <subcellularLocation>
        <location evidence="1">Cell membrane</location>
        <topology evidence="1">Multi-pass membrane protein</topology>
    </subcellularLocation>
</comment>
<evidence type="ECO:0000256" key="4">
    <source>
        <dbReference type="ARBA" id="ARBA00022989"/>
    </source>
</evidence>
<evidence type="ECO:0000256" key="2">
    <source>
        <dbReference type="ARBA" id="ARBA00022475"/>
    </source>
</evidence>
<feature type="transmembrane region" description="Helical" evidence="6">
    <location>
        <begin position="278"/>
        <end position="297"/>
    </location>
</feature>
<keyword evidence="3 6" id="KW-0812">Transmembrane</keyword>
<feature type="transmembrane region" description="Helical" evidence="6">
    <location>
        <begin position="369"/>
        <end position="389"/>
    </location>
</feature>
<feature type="transmembrane region" description="Helical" evidence="6">
    <location>
        <begin position="317"/>
        <end position="337"/>
    </location>
</feature>
<sequence>MLSVLIVNAGNYVYNLALGRILGPEAFADAAILITLLLVLSFVAMTFQLATTKFSVIFESSIFRGFINIMYRYSLITGILIGLSFIIFSKELQAIFHTQSSTIFIIFGLGIPIYFVMSVNRGIYQGIKKFDRLAYTYQGEMISRLVITLALLYLLPIPSSMVVAMGIACSFIFGLYPFRTKDITTNFSITLPSSHKKQVYRFFTLTAFYELTQIIINNSDILLVKHYFEGYEAGLYASLALIGRVVYFVAWMFVMLLLPKVVQKQKEGKNTTSILFSYVGYISILAFIIVLSCYLFPELVIQLMFGSEYLSMAPLLWKYAIATSLFALSNIFAYYFLSLDHYIPVFLSGILGITQVLLIALFHQSLTQVVHMQIIAMAILLVVQLLFFFRKNADKTSKD</sequence>
<dbReference type="RefSeq" id="WP_378258697.1">
    <property type="nucleotide sequence ID" value="NZ_JBHSJV010000001.1"/>
</dbReference>
<proteinExistence type="predicted"/>
<feature type="transmembrane region" description="Helical" evidence="6">
    <location>
        <begin position="30"/>
        <end position="50"/>
    </location>
</feature>
<evidence type="ECO:0000256" key="1">
    <source>
        <dbReference type="ARBA" id="ARBA00004651"/>
    </source>
</evidence>
<keyword evidence="8" id="KW-1185">Reference proteome</keyword>
<dbReference type="Pfam" id="PF13440">
    <property type="entry name" value="Polysacc_synt_3"/>
    <property type="match status" value="1"/>
</dbReference>
<dbReference type="PANTHER" id="PTHR30250">
    <property type="entry name" value="PST FAMILY PREDICTED COLANIC ACID TRANSPORTER"/>
    <property type="match status" value="1"/>
</dbReference>
<dbReference type="EMBL" id="JBHULX010000013">
    <property type="protein sequence ID" value="MFD2590873.1"/>
    <property type="molecule type" value="Genomic_DNA"/>
</dbReference>
<feature type="transmembrane region" description="Helical" evidence="6">
    <location>
        <begin position="344"/>
        <end position="363"/>
    </location>
</feature>
<evidence type="ECO:0000313" key="8">
    <source>
        <dbReference type="Proteomes" id="UP001597459"/>
    </source>
</evidence>
<comment type="caution">
    <text evidence="7">The sequence shown here is derived from an EMBL/GenBank/DDBJ whole genome shotgun (WGS) entry which is preliminary data.</text>
</comment>
<evidence type="ECO:0000256" key="5">
    <source>
        <dbReference type="ARBA" id="ARBA00023136"/>
    </source>
</evidence>
<dbReference type="Proteomes" id="UP001597459">
    <property type="component" value="Unassembled WGS sequence"/>
</dbReference>
<keyword evidence="2" id="KW-1003">Cell membrane</keyword>
<gene>
    <name evidence="7" type="ORF">ACFSTE_08535</name>
</gene>
<keyword evidence="4 6" id="KW-1133">Transmembrane helix</keyword>
<protein>
    <submittedName>
        <fullName evidence="7">Oligosaccharide flippase family protein</fullName>
    </submittedName>
</protein>